<evidence type="ECO:0000313" key="3">
    <source>
        <dbReference type="EMBL" id="RMX01435.1"/>
    </source>
</evidence>
<dbReference type="AlphaFoldDB" id="A0A3M6QEX9"/>
<accession>A0A3M6QEX9</accession>
<organism evidence="3 4">
    <name type="scientific">Allofranklinella schreckenbergeri</name>
    <dbReference type="NCBI Taxonomy" id="1076744"/>
    <lineage>
        <taxon>Bacteria</taxon>
        <taxon>Pseudomonadati</taxon>
        <taxon>Pseudomonadota</taxon>
        <taxon>Betaproteobacteria</taxon>
        <taxon>Burkholderiales</taxon>
        <taxon>Comamonadaceae</taxon>
        <taxon>Allofranklinella</taxon>
    </lineage>
</organism>
<dbReference type="Gene3D" id="3.10.450.40">
    <property type="match status" value="2"/>
</dbReference>
<feature type="chain" id="PRO_5018157122" description="PepSY domain-containing protein" evidence="1">
    <location>
        <begin position="21"/>
        <end position="250"/>
    </location>
</feature>
<gene>
    <name evidence="3" type="ORF">EBQ26_01285</name>
</gene>
<keyword evidence="1" id="KW-0732">Signal</keyword>
<feature type="domain" description="PepSY" evidence="2">
    <location>
        <begin position="48"/>
        <end position="104"/>
    </location>
</feature>
<evidence type="ECO:0000256" key="1">
    <source>
        <dbReference type="SAM" id="SignalP"/>
    </source>
</evidence>
<reference evidence="3 4" key="1">
    <citation type="submission" date="2018-10" db="EMBL/GenBank/DDBJ databases">
        <title>Comamonadaceae CDC group NO-1 genome sequencing and assembly.</title>
        <authorList>
            <person name="Bernier A.-M."/>
            <person name="Bernard K."/>
        </authorList>
    </citation>
    <scope>NUCLEOTIDE SEQUENCE [LARGE SCALE GENOMIC DNA]</scope>
    <source>
        <strain evidence="3 4">NML970147</strain>
    </source>
</reference>
<dbReference type="EMBL" id="RDQM01000001">
    <property type="protein sequence ID" value="RMX01435.1"/>
    <property type="molecule type" value="Genomic_DNA"/>
</dbReference>
<proteinExistence type="predicted"/>
<dbReference type="Proteomes" id="UP000267521">
    <property type="component" value="Unassembled WGS sequence"/>
</dbReference>
<comment type="caution">
    <text evidence="3">The sequence shown here is derived from an EMBL/GenBank/DDBJ whole genome shotgun (WGS) entry which is preliminary data.</text>
</comment>
<feature type="domain" description="PepSY" evidence="2">
    <location>
        <begin position="120"/>
        <end position="172"/>
    </location>
</feature>
<name>A0A3M6QEX9_9BURK</name>
<feature type="signal peptide" evidence="1">
    <location>
        <begin position="1"/>
        <end position="20"/>
    </location>
</feature>
<feature type="domain" description="PepSY" evidence="2">
    <location>
        <begin position="189"/>
        <end position="243"/>
    </location>
</feature>
<evidence type="ECO:0000313" key="4">
    <source>
        <dbReference type="Proteomes" id="UP000267521"/>
    </source>
</evidence>
<evidence type="ECO:0000259" key="2">
    <source>
        <dbReference type="Pfam" id="PF03413"/>
    </source>
</evidence>
<protein>
    <recommendedName>
        <fullName evidence="2">PepSY domain-containing protein</fullName>
    </recommendedName>
</protein>
<sequence length="250" mass="28318">MRNCPLVCLGLALCASMNCAAESYPVASPVASEQHSVRQAVSSGRYKPLAEILRTVERHVPGRVVEIEIETHPLYGTVYEVEVLDAQHRKREVSIHAETGRLVEIDERPVTPERLIPLPQLLEQLHKQYPGYVEDAELELSGDGRSLYAIKVIQPTGQLLGVLVDASSGKVLQTYPPLGSTPQPMRPLHELLDEVLKRYPGIVQEAEVERQRHDNRWHYEIDIRQTDNTVTLHVDPYSGHVLREQRKKHK</sequence>
<dbReference type="InterPro" id="IPR025711">
    <property type="entry name" value="PepSY"/>
</dbReference>
<dbReference type="Pfam" id="PF03413">
    <property type="entry name" value="PepSY"/>
    <property type="match status" value="3"/>
</dbReference>